<reference evidence="1 2" key="2">
    <citation type="submission" date="2018-11" db="EMBL/GenBank/DDBJ databases">
        <authorList>
            <consortium name="Pathogen Informatics"/>
        </authorList>
    </citation>
    <scope>NUCLEOTIDE SEQUENCE [LARGE SCALE GENOMIC DNA]</scope>
    <source>
        <strain evidence="1 2">Egypt</strain>
    </source>
</reference>
<dbReference type="WBParaSite" id="ECPE_0001613901-mRNA-1">
    <property type="protein sequence ID" value="ECPE_0001613901-mRNA-1"/>
    <property type="gene ID" value="ECPE_0001613901"/>
</dbReference>
<sequence length="274" mass="30636">MWLNSFIPGNLSLPMPSMITSSNSLLGPYTAYNECTQFAENWSKLCDLKLAKDPLLGFGMVLPPWFLLQWLRALHKTTTSTASDEDRSILARIIPTYDTPLDLRTNSEVLPARKFVPRAVVTKSFETSDTETMSSCGSNVDVIASGKISLGNPMNPLEQGTWTTSTCSRRSSSSEKCPILLEKLAAPQTQPKRLYTGLRRARRVTQLAGSTTQTTGLGKQPVTRCHQCKVLFPTLMELNAHFMVEHAFVLRTELEHTKSWKSHAVETMCFLVRH</sequence>
<organism evidence="3">
    <name type="scientific">Echinostoma caproni</name>
    <dbReference type="NCBI Taxonomy" id="27848"/>
    <lineage>
        <taxon>Eukaryota</taxon>
        <taxon>Metazoa</taxon>
        <taxon>Spiralia</taxon>
        <taxon>Lophotrochozoa</taxon>
        <taxon>Platyhelminthes</taxon>
        <taxon>Trematoda</taxon>
        <taxon>Digenea</taxon>
        <taxon>Plagiorchiida</taxon>
        <taxon>Echinostomata</taxon>
        <taxon>Echinostomatoidea</taxon>
        <taxon>Echinostomatidae</taxon>
        <taxon>Echinostoma</taxon>
    </lineage>
</organism>
<accession>A0A183BA62</accession>
<dbReference type="AlphaFoldDB" id="A0A183BA62"/>
<evidence type="ECO:0000313" key="1">
    <source>
        <dbReference type="EMBL" id="VDP93369.1"/>
    </source>
</evidence>
<evidence type="ECO:0000313" key="2">
    <source>
        <dbReference type="Proteomes" id="UP000272942"/>
    </source>
</evidence>
<dbReference type="EMBL" id="UZAN01062941">
    <property type="protein sequence ID" value="VDP93369.1"/>
    <property type="molecule type" value="Genomic_DNA"/>
</dbReference>
<gene>
    <name evidence="1" type="ORF">ECPE_LOCUS16097</name>
</gene>
<proteinExistence type="predicted"/>
<dbReference type="OrthoDB" id="6365676at2759"/>
<dbReference type="Proteomes" id="UP000272942">
    <property type="component" value="Unassembled WGS sequence"/>
</dbReference>
<keyword evidence="2" id="KW-1185">Reference proteome</keyword>
<reference evidence="3" key="1">
    <citation type="submission" date="2016-06" db="UniProtKB">
        <authorList>
            <consortium name="WormBaseParasite"/>
        </authorList>
    </citation>
    <scope>IDENTIFICATION</scope>
</reference>
<name>A0A183BA62_9TREM</name>
<protein>
    <submittedName>
        <fullName evidence="3">C2H2-type domain-containing protein</fullName>
    </submittedName>
</protein>
<evidence type="ECO:0000313" key="3">
    <source>
        <dbReference type="WBParaSite" id="ECPE_0001613901-mRNA-1"/>
    </source>
</evidence>